<proteinExistence type="inferred from homology"/>
<evidence type="ECO:0000256" key="2">
    <source>
        <dbReference type="ARBA" id="ARBA00022448"/>
    </source>
</evidence>
<dbReference type="PROSITE" id="PS51257">
    <property type="entry name" value="PROKAR_LIPOPROTEIN"/>
    <property type="match status" value="1"/>
</dbReference>
<dbReference type="Gene3D" id="2.40.30.170">
    <property type="match status" value="1"/>
</dbReference>
<dbReference type="EMBL" id="JAVNWW010000002">
    <property type="protein sequence ID" value="MDU0808734.1"/>
    <property type="molecule type" value="Genomic_DNA"/>
</dbReference>
<dbReference type="PANTHER" id="PTHR30097">
    <property type="entry name" value="CATION EFFLUX SYSTEM PROTEIN CUSB"/>
    <property type="match status" value="1"/>
</dbReference>
<reference evidence="4 5" key="1">
    <citation type="submission" date="2023-09" db="EMBL/GenBank/DDBJ databases">
        <title>Aquirufa genomes.</title>
        <authorList>
            <person name="Pitt A."/>
        </authorList>
    </citation>
    <scope>NUCLEOTIDE SEQUENCE [LARGE SCALE GENOMIC DNA]</scope>
    <source>
        <strain evidence="4 5">LEOWEIH-7C</strain>
    </source>
</reference>
<comment type="caution">
    <text evidence="4">The sequence shown here is derived from an EMBL/GenBank/DDBJ whole genome shotgun (WGS) entry which is preliminary data.</text>
</comment>
<dbReference type="Proteomes" id="UP001249959">
    <property type="component" value="Unassembled WGS sequence"/>
</dbReference>
<organism evidence="4 5">
    <name type="scientific">Aquirufa regiilacus</name>
    <dbReference type="NCBI Taxonomy" id="3024868"/>
    <lineage>
        <taxon>Bacteria</taxon>
        <taxon>Pseudomonadati</taxon>
        <taxon>Bacteroidota</taxon>
        <taxon>Cytophagia</taxon>
        <taxon>Cytophagales</taxon>
        <taxon>Flectobacillaceae</taxon>
        <taxon>Aquirufa</taxon>
    </lineage>
</organism>
<name>A0ABU3TSE0_9BACT</name>
<dbReference type="NCBIfam" id="TIGR01730">
    <property type="entry name" value="RND_mfp"/>
    <property type="match status" value="1"/>
</dbReference>
<dbReference type="Gene3D" id="1.10.287.470">
    <property type="entry name" value="Helix hairpin bin"/>
    <property type="match status" value="1"/>
</dbReference>
<dbReference type="RefSeq" id="WP_316070543.1">
    <property type="nucleotide sequence ID" value="NZ_JAVNWW010000002.1"/>
</dbReference>
<keyword evidence="2" id="KW-0813">Transport</keyword>
<gene>
    <name evidence="4" type="ORF">PQG45_06785</name>
</gene>
<accession>A0ABU3TSE0</accession>
<dbReference type="Pfam" id="PF25973">
    <property type="entry name" value="BSH_CzcB"/>
    <property type="match status" value="1"/>
</dbReference>
<dbReference type="Gene3D" id="2.40.420.20">
    <property type="match status" value="1"/>
</dbReference>
<evidence type="ECO:0000259" key="3">
    <source>
        <dbReference type="Pfam" id="PF25973"/>
    </source>
</evidence>
<sequence>MNKLIILSIAILLASCGKETRTETAVIQSEIKLTAEQKKNAGIEFGNLEEKSMAESVFCTGLVDVPPISMASVSMPIAGYIKSTMEILPGKQVSKGQVLATITSMEFIQMQQEYLQAQSQMSLLTNERSRQQVLQQEEVGSKKKFQQAEAELGNLQAVSRALAMKLEILGCNMKSLAEGNMSATLSLKSPIDGFIQDQSLAIGKYITPTDVLVKVVGVAHKHVELKVFERDLAKLKIGQTIHFEGDGNKSQGKVFLVGQQVDMETRLTPIHGHFSIEADEKKFTVGQFINASIQVGEQKVLSIPQAGLARVGKGGYIYVEKADGSMAQIPVEVRSADMEWVGIRPTKEMPAGKVVIRGASALEAIFAKD</sequence>
<dbReference type="SUPFAM" id="SSF111369">
    <property type="entry name" value="HlyD-like secretion proteins"/>
    <property type="match status" value="1"/>
</dbReference>
<protein>
    <submittedName>
        <fullName evidence="4">Efflux RND transporter periplasmic adaptor subunit</fullName>
    </submittedName>
</protein>
<keyword evidence="5" id="KW-1185">Reference proteome</keyword>
<evidence type="ECO:0000313" key="4">
    <source>
        <dbReference type="EMBL" id="MDU0808734.1"/>
    </source>
</evidence>
<dbReference type="Gene3D" id="2.40.50.100">
    <property type="match status" value="1"/>
</dbReference>
<comment type="similarity">
    <text evidence="1">Belongs to the membrane fusion protein (MFP) (TC 8.A.1) family.</text>
</comment>
<dbReference type="PANTHER" id="PTHR30097:SF4">
    <property type="entry name" value="SLR6042 PROTEIN"/>
    <property type="match status" value="1"/>
</dbReference>
<dbReference type="InterPro" id="IPR006143">
    <property type="entry name" value="RND_pump_MFP"/>
</dbReference>
<feature type="domain" description="CzcB-like barrel-sandwich hybrid" evidence="3">
    <location>
        <begin position="70"/>
        <end position="215"/>
    </location>
</feature>
<dbReference type="InterPro" id="IPR058647">
    <property type="entry name" value="BSH_CzcB-like"/>
</dbReference>
<evidence type="ECO:0000313" key="5">
    <source>
        <dbReference type="Proteomes" id="UP001249959"/>
    </source>
</evidence>
<evidence type="ECO:0000256" key="1">
    <source>
        <dbReference type="ARBA" id="ARBA00009477"/>
    </source>
</evidence>
<dbReference type="InterPro" id="IPR051909">
    <property type="entry name" value="MFP_Cation_Efflux"/>
</dbReference>